<evidence type="ECO:0000256" key="3">
    <source>
        <dbReference type="SAM" id="MobiDB-lite"/>
    </source>
</evidence>
<name>A0A1Y1V920_9FUNG</name>
<evidence type="ECO:0000313" key="5">
    <source>
        <dbReference type="EMBL" id="ORX50036.1"/>
    </source>
</evidence>
<feature type="compositionally biased region" description="Polar residues" evidence="3">
    <location>
        <begin position="252"/>
        <end position="264"/>
    </location>
</feature>
<dbReference type="Pfam" id="PF14604">
    <property type="entry name" value="SH3_9"/>
    <property type="match status" value="1"/>
</dbReference>
<dbReference type="EMBL" id="MCFH01000022">
    <property type="protein sequence ID" value="ORX50036.1"/>
    <property type="molecule type" value="Genomic_DNA"/>
</dbReference>
<organism evidence="5 6">
    <name type="scientific">Piromyces finnis</name>
    <dbReference type="NCBI Taxonomy" id="1754191"/>
    <lineage>
        <taxon>Eukaryota</taxon>
        <taxon>Fungi</taxon>
        <taxon>Fungi incertae sedis</taxon>
        <taxon>Chytridiomycota</taxon>
        <taxon>Chytridiomycota incertae sedis</taxon>
        <taxon>Neocallimastigomycetes</taxon>
        <taxon>Neocallimastigales</taxon>
        <taxon>Neocallimastigaceae</taxon>
        <taxon>Piromyces</taxon>
    </lineage>
</organism>
<feature type="region of interest" description="Disordered" evidence="3">
    <location>
        <begin position="39"/>
        <end position="70"/>
    </location>
</feature>
<evidence type="ECO:0000256" key="1">
    <source>
        <dbReference type="ARBA" id="ARBA00022443"/>
    </source>
</evidence>
<feature type="region of interest" description="Disordered" evidence="3">
    <location>
        <begin position="243"/>
        <end position="275"/>
    </location>
</feature>
<feature type="domain" description="SH3" evidence="4">
    <location>
        <begin position="367"/>
        <end position="428"/>
    </location>
</feature>
<accession>A0A1Y1V920</accession>
<protein>
    <recommendedName>
        <fullName evidence="4">SH3 domain-containing protein</fullName>
    </recommendedName>
</protein>
<keyword evidence="6" id="KW-1185">Reference proteome</keyword>
<dbReference type="OrthoDB" id="5340910at2759"/>
<dbReference type="PROSITE" id="PS50002">
    <property type="entry name" value="SH3"/>
    <property type="match status" value="1"/>
</dbReference>
<comment type="caution">
    <text evidence="5">The sequence shown here is derived from an EMBL/GenBank/DDBJ whole genome shotgun (WGS) entry which is preliminary data.</text>
</comment>
<dbReference type="InterPro" id="IPR001452">
    <property type="entry name" value="SH3_domain"/>
</dbReference>
<dbReference type="Gene3D" id="2.30.30.40">
    <property type="entry name" value="SH3 Domains"/>
    <property type="match status" value="1"/>
</dbReference>
<evidence type="ECO:0000256" key="2">
    <source>
        <dbReference type="PROSITE-ProRule" id="PRU00192"/>
    </source>
</evidence>
<feature type="compositionally biased region" description="Polar residues" evidence="3">
    <location>
        <begin position="315"/>
        <end position="324"/>
    </location>
</feature>
<dbReference type="SUPFAM" id="SSF50044">
    <property type="entry name" value="SH3-domain"/>
    <property type="match status" value="1"/>
</dbReference>
<dbReference type="SMART" id="SM00326">
    <property type="entry name" value="SH3"/>
    <property type="match status" value="1"/>
</dbReference>
<gene>
    <name evidence="5" type="ORF">BCR36DRAFT_583638</name>
</gene>
<reference evidence="5 6" key="1">
    <citation type="submission" date="2016-08" db="EMBL/GenBank/DDBJ databases">
        <title>Genomes of anaerobic fungi encode conserved fungal cellulosomes for biomass hydrolysis.</title>
        <authorList>
            <consortium name="DOE Joint Genome Institute"/>
            <person name="Haitjema C.H."/>
            <person name="Gilmore S.P."/>
            <person name="Henske J.K."/>
            <person name="Solomon K.V."/>
            <person name="De Groot R."/>
            <person name="Kuo A."/>
            <person name="Mondo S.J."/>
            <person name="Salamov A.A."/>
            <person name="Labutti K."/>
            <person name="Zhao Z."/>
            <person name="Chiniquy J."/>
            <person name="Barry K."/>
            <person name="Brewer H.M."/>
            <person name="Purvine S.O."/>
            <person name="Wright A.T."/>
            <person name="Boxma B."/>
            <person name="Van Alen T."/>
            <person name="Hackstein J.H."/>
            <person name="Baker S.E."/>
            <person name="Grigoriev I.V."/>
            <person name="O'Malley M.A."/>
        </authorList>
    </citation>
    <scope>NUCLEOTIDE SEQUENCE [LARGE SCALE GENOMIC DNA]</scope>
    <source>
        <strain evidence="6">finn</strain>
    </source>
</reference>
<keyword evidence="1 2" id="KW-0728">SH3 domain</keyword>
<evidence type="ECO:0000259" key="4">
    <source>
        <dbReference type="PROSITE" id="PS50002"/>
    </source>
</evidence>
<evidence type="ECO:0000313" key="6">
    <source>
        <dbReference type="Proteomes" id="UP000193719"/>
    </source>
</evidence>
<dbReference type="InterPro" id="IPR036028">
    <property type="entry name" value="SH3-like_dom_sf"/>
</dbReference>
<proteinExistence type="predicted"/>
<dbReference type="AlphaFoldDB" id="A0A1Y1V920"/>
<dbReference type="Proteomes" id="UP000193719">
    <property type="component" value="Unassembled WGS sequence"/>
</dbReference>
<reference evidence="5 6" key="2">
    <citation type="submission" date="2016-08" db="EMBL/GenBank/DDBJ databases">
        <title>Pervasive Adenine N6-methylation of Active Genes in Fungi.</title>
        <authorList>
            <consortium name="DOE Joint Genome Institute"/>
            <person name="Mondo S.J."/>
            <person name="Dannebaum R.O."/>
            <person name="Kuo R.C."/>
            <person name="Labutti K."/>
            <person name="Haridas S."/>
            <person name="Kuo A."/>
            <person name="Salamov A."/>
            <person name="Ahrendt S.R."/>
            <person name="Lipzen A."/>
            <person name="Sullivan W."/>
            <person name="Andreopoulos W.B."/>
            <person name="Clum A."/>
            <person name="Lindquist E."/>
            <person name="Daum C."/>
            <person name="Ramamoorthy G.K."/>
            <person name="Gryganskyi A."/>
            <person name="Culley D."/>
            <person name="Magnuson J.K."/>
            <person name="James T.Y."/>
            <person name="O'Malley M.A."/>
            <person name="Stajich J.E."/>
            <person name="Spatafora J.W."/>
            <person name="Visel A."/>
            <person name="Grigoriev I.V."/>
        </authorList>
    </citation>
    <scope>NUCLEOTIDE SEQUENCE [LARGE SCALE GENOMIC DNA]</scope>
    <source>
        <strain evidence="6">finn</strain>
    </source>
</reference>
<feature type="compositionally biased region" description="Basic and acidic residues" evidence="3">
    <location>
        <begin position="40"/>
        <end position="69"/>
    </location>
</feature>
<sequence>MKMAPYIIKKIVKYAIPGSDNNSENDLGELMTMFNGITREAPEEAEQRVVEAPKPQEETQREVEVPKPEEEYEEIIEEYEMVEEGADPKSAKRTVYRNGVQITEDIETKLAPFEGEETEEIIEEYEIEDGAQKTIKRTILKNGVEVPDDNTRGISDITSALTGGSNPYMKMAPFIINKIVKYAIPGNNNDSKTDLGELMDMMKLIGGNREVVEETIVEEKPKISIPSNKERDVDEFSEALPSIIEEDESLPMENNRSIETTSPTESKKFEKRSLPKRSSSKRLSLELKAAVAAEIAKLESEINDETKNIPRPRKQSISQGNKQSLGRKESIQSIKAVAEGCLVRKPSIASSIKSNHSITEEWSGPVFEKKVFEVVVEHTPQLPDEVKLNLGDLVEVKQVFEDGWAYGINTATKVDGTFPVNCLGEEREPNKNGRYVPRLIRVYQAREEAGKKELEDEEKFKHELTEFAKKKKEYKLKKQQRKMAKQ</sequence>
<feature type="region of interest" description="Disordered" evidence="3">
    <location>
        <begin position="304"/>
        <end position="329"/>
    </location>
</feature>